<evidence type="ECO:0000256" key="10">
    <source>
        <dbReference type="RuleBase" id="RU000461"/>
    </source>
</evidence>
<keyword evidence="8 10" id="KW-0503">Monooxygenase</keyword>
<protein>
    <recommendedName>
        <fullName evidence="14">Cytochrome P450</fullName>
    </recommendedName>
</protein>
<dbReference type="InterPro" id="IPR036396">
    <property type="entry name" value="Cyt_P450_sf"/>
</dbReference>
<dbReference type="CDD" id="cd11065">
    <property type="entry name" value="CYP64-like"/>
    <property type="match status" value="1"/>
</dbReference>
<dbReference type="GO" id="GO:0005506">
    <property type="term" value="F:iron ion binding"/>
    <property type="evidence" value="ECO:0007669"/>
    <property type="project" value="InterPro"/>
</dbReference>
<dbReference type="InterPro" id="IPR002401">
    <property type="entry name" value="Cyt_P450_E_grp-I"/>
</dbReference>
<name>A0A2A9NIH7_9AGAR</name>
<evidence type="ECO:0008006" key="14">
    <source>
        <dbReference type="Google" id="ProtNLM"/>
    </source>
</evidence>
<comment type="similarity">
    <text evidence="3 10">Belongs to the cytochrome P450 family.</text>
</comment>
<sequence>MTLSCVLLFLAFLVFAVWLSQTMARSRSIPLPPGPQGDILFGVKGSLPRSEPWKTYFQWSKLYQSPLISFRVYNKHIMILNDATSVHELLERRAHIHSDRPKAWMYHDICDRKKSVFNTSSLDPRHRQYRRLLHQGIGPRATVDYWPVLQDEVATLISGLEADPNRFEQHFRRSAAGVIMKMAYGYTVTEDDPFIKVAEEGAKISGWATAPGRWLVDYYPILRFIPSFFPGAGWKRQGEAWRERLRNISDVTHQWAKERIASGSYVESFTSRLLRPDGVNFVDPEEEDIIKWCAGGLYAGAADTTVSALISFLLLMALYPDVQQKAQAEIDEMLGDGDKSAMPHPSKLDCLTYLNAVLKEVLRYAPIANLALPHRASEEDVYNGYLIPKDTTIVANVWAIMHDETLYPDPFLFLPERHMGLPNTGRAGAGIGIGVAQPPPKARESVSATVTNNINIITTGNGNESGVNGIEASLENLGSVNKIQPDPRSFAFGFGRRTCPGVHFAETTMLLTMACILARFDVSLPPGISKPEVEFTTGITSHIKAFNVNIVPRSAVPGRS</sequence>
<feature type="signal peptide" evidence="11">
    <location>
        <begin position="1"/>
        <end position="24"/>
    </location>
</feature>
<dbReference type="STRING" id="703135.A0A2A9NIH7"/>
<evidence type="ECO:0000256" key="11">
    <source>
        <dbReference type="SAM" id="SignalP"/>
    </source>
</evidence>
<reference evidence="12 13" key="1">
    <citation type="submission" date="2014-02" db="EMBL/GenBank/DDBJ databases">
        <title>Transposable element dynamics among asymbiotic and ectomycorrhizal Amanita fungi.</title>
        <authorList>
            <consortium name="DOE Joint Genome Institute"/>
            <person name="Hess J."/>
            <person name="Skrede I."/>
            <person name="Wolfe B."/>
            <person name="LaButti K."/>
            <person name="Ohm R.A."/>
            <person name="Grigoriev I.V."/>
            <person name="Pringle A."/>
        </authorList>
    </citation>
    <scope>NUCLEOTIDE SEQUENCE [LARGE SCALE GENOMIC DNA]</scope>
    <source>
        <strain evidence="12 13">SKay4041</strain>
    </source>
</reference>
<comment type="cofactor">
    <cofactor evidence="1 9">
        <name>heme</name>
        <dbReference type="ChEBI" id="CHEBI:30413"/>
    </cofactor>
</comment>
<feature type="binding site" description="axial binding residue" evidence="9">
    <location>
        <position position="499"/>
    </location>
    <ligand>
        <name>heme</name>
        <dbReference type="ChEBI" id="CHEBI:30413"/>
    </ligand>
    <ligandPart>
        <name>Fe</name>
        <dbReference type="ChEBI" id="CHEBI:18248"/>
    </ligandPart>
</feature>
<dbReference type="PROSITE" id="PS00086">
    <property type="entry name" value="CYTOCHROME_P450"/>
    <property type="match status" value="1"/>
</dbReference>
<keyword evidence="11" id="KW-0732">Signal</keyword>
<feature type="chain" id="PRO_5012496161" description="Cytochrome P450" evidence="11">
    <location>
        <begin position="25"/>
        <end position="560"/>
    </location>
</feature>
<evidence type="ECO:0000256" key="1">
    <source>
        <dbReference type="ARBA" id="ARBA00001971"/>
    </source>
</evidence>
<dbReference type="PANTHER" id="PTHR46300:SF7">
    <property type="entry name" value="P450, PUTATIVE (EUROFUNG)-RELATED"/>
    <property type="match status" value="1"/>
</dbReference>
<evidence type="ECO:0000313" key="13">
    <source>
        <dbReference type="Proteomes" id="UP000242287"/>
    </source>
</evidence>
<dbReference type="SUPFAM" id="SSF48264">
    <property type="entry name" value="Cytochrome P450"/>
    <property type="match status" value="1"/>
</dbReference>
<accession>A0A2A9NIH7</accession>
<dbReference type="PRINTS" id="PR00385">
    <property type="entry name" value="P450"/>
</dbReference>
<dbReference type="GO" id="GO:0016705">
    <property type="term" value="F:oxidoreductase activity, acting on paired donors, with incorporation or reduction of molecular oxygen"/>
    <property type="evidence" value="ECO:0007669"/>
    <property type="project" value="InterPro"/>
</dbReference>
<dbReference type="Gene3D" id="1.10.630.10">
    <property type="entry name" value="Cytochrome P450"/>
    <property type="match status" value="1"/>
</dbReference>
<evidence type="ECO:0000256" key="5">
    <source>
        <dbReference type="ARBA" id="ARBA00022723"/>
    </source>
</evidence>
<dbReference type="GO" id="GO:0004497">
    <property type="term" value="F:monooxygenase activity"/>
    <property type="evidence" value="ECO:0007669"/>
    <property type="project" value="UniProtKB-KW"/>
</dbReference>
<dbReference type="InterPro" id="IPR001128">
    <property type="entry name" value="Cyt_P450"/>
</dbReference>
<keyword evidence="5 9" id="KW-0479">Metal-binding</keyword>
<organism evidence="12 13">
    <name type="scientific">Amanita thiersii Skay4041</name>
    <dbReference type="NCBI Taxonomy" id="703135"/>
    <lineage>
        <taxon>Eukaryota</taxon>
        <taxon>Fungi</taxon>
        <taxon>Dikarya</taxon>
        <taxon>Basidiomycota</taxon>
        <taxon>Agaricomycotina</taxon>
        <taxon>Agaricomycetes</taxon>
        <taxon>Agaricomycetidae</taxon>
        <taxon>Agaricales</taxon>
        <taxon>Pluteineae</taxon>
        <taxon>Amanitaceae</taxon>
        <taxon>Amanita</taxon>
    </lineage>
</organism>
<dbReference type="Pfam" id="PF00067">
    <property type="entry name" value="p450"/>
    <property type="match status" value="2"/>
</dbReference>
<evidence type="ECO:0000256" key="9">
    <source>
        <dbReference type="PIRSR" id="PIRSR602401-1"/>
    </source>
</evidence>
<evidence type="ECO:0000256" key="7">
    <source>
        <dbReference type="ARBA" id="ARBA00023004"/>
    </source>
</evidence>
<comment type="pathway">
    <text evidence="2">Secondary metabolite biosynthesis.</text>
</comment>
<evidence type="ECO:0000256" key="4">
    <source>
        <dbReference type="ARBA" id="ARBA00022617"/>
    </source>
</evidence>
<evidence type="ECO:0000256" key="3">
    <source>
        <dbReference type="ARBA" id="ARBA00010617"/>
    </source>
</evidence>
<proteinExistence type="inferred from homology"/>
<dbReference type="PANTHER" id="PTHR46300">
    <property type="entry name" value="P450, PUTATIVE (EUROFUNG)-RELATED-RELATED"/>
    <property type="match status" value="1"/>
</dbReference>
<keyword evidence="13" id="KW-1185">Reference proteome</keyword>
<dbReference type="AlphaFoldDB" id="A0A2A9NIH7"/>
<dbReference type="InterPro" id="IPR017972">
    <property type="entry name" value="Cyt_P450_CS"/>
</dbReference>
<keyword evidence="4 9" id="KW-0349">Heme</keyword>
<dbReference type="PRINTS" id="PR00463">
    <property type="entry name" value="EP450I"/>
</dbReference>
<gene>
    <name evidence="12" type="ORF">AMATHDRAFT_67716</name>
</gene>
<dbReference type="EMBL" id="KZ302110">
    <property type="protein sequence ID" value="PFH47463.1"/>
    <property type="molecule type" value="Genomic_DNA"/>
</dbReference>
<dbReference type="OrthoDB" id="2789670at2759"/>
<keyword evidence="6 10" id="KW-0560">Oxidoreductase</keyword>
<dbReference type="InterPro" id="IPR050364">
    <property type="entry name" value="Cytochrome_P450_fung"/>
</dbReference>
<evidence type="ECO:0000256" key="8">
    <source>
        <dbReference type="ARBA" id="ARBA00023033"/>
    </source>
</evidence>
<evidence type="ECO:0000256" key="2">
    <source>
        <dbReference type="ARBA" id="ARBA00005179"/>
    </source>
</evidence>
<dbReference type="GO" id="GO:0020037">
    <property type="term" value="F:heme binding"/>
    <property type="evidence" value="ECO:0007669"/>
    <property type="project" value="InterPro"/>
</dbReference>
<evidence type="ECO:0000256" key="6">
    <source>
        <dbReference type="ARBA" id="ARBA00023002"/>
    </source>
</evidence>
<dbReference type="Proteomes" id="UP000242287">
    <property type="component" value="Unassembled WGS sequence"/>
</dbReference>
<evidence type="ECO:0000313" key="12">
    <source>
        <dbReference type="EMBL" id="PFH47463.1"/>
    </source>
</evidence>
<keyword evidence="7 9" id="KW-0408">Iron</keyword>